<sequence>MRKVLMEMERKDKKCQALEEELVRKESALKISKATKEGKRSVAKSNSQSNVTIKFEDGYASRGCDYNFAEYKALSRIQLWKKSCNFKLQERNE</sequence>
<protein>
    <submittedName>
        <fullName evidence="2">Uncharacterized protein</fullName>
    </submittedName>
</protein>
<reference evidence="2" key="1">
    <citation type="journal article" date="2022" name="Plant J.">
        <title>Strategies of tolerance reflected in two North American maple genomes.</title>
        <authorList>
            <person name="McEvoy S.L."/>
            <person name="Sezen U.U."/>
            <person name="Trouern-Trend A."/>
            <person name="McMahon S.M."/>
            <person name="Schaberg P.G."/>
            <person name="Yang J."/>
            <person name="Wegrzyn J.L."/>
            <person name="Swenson N.G."/>
        </authorList>
    </citation>
    <scope>NUCLEOTIDE SEQUENCE</scope>
    <source>
        <strain evidence="2">91603</strain>
    </source>
</reference>
<organism evidence="2 3">
    <name type="scientific">Acer negundo</name>
    <name type="common">Box elder</name>
    <dbReference type="NCBI Taxonomy" id="4023"/>
    <lineage>
        <taxon>Eukaryota</taxon>
        <taxon>Viridiplantae</taxon>
        <taxon>Streptophyta</taxon>
        <taxon>Embryophyta</taxon>
        <taxon>Tracheophyta</taxon>
        <taxon>Spermatophyta</taxon>
        <taxon>Magnoliopsida</taxon>
        <taxon>eudicotyledons</taxon>
        <taxon>Gunneridae</taxon>
        <taxon>Pentapetalae</taxon>
        <taxon>rosids</taxon>
        <taxon>malvids</taxon>
        <taxon>Sapindales</taxon>
        <taxon>Sapindaceae</taxon>
        <taxon>Hippocastanoideae</taxon>
        <taxon>Acereae</taxon>
        <taxon>Acer</taxon>
    </lineage>
</organism>
<accession>A0AAD5I8L4</accession>
<evidence type="ECO:0000313" key="3">
    <source>
        <dbReference type="Proteomes" id="UP001064489"/>
    </source>
</evidence>
<dbReference type="AlphaFoldDB" id="A0AAD5I8L4"/>
<reference evidence="2" key="2">
    <citation type="submission" date="2023-02" db="EMBL/GenBank/DDBJ databases">
        <authorList>
            <person name="Swenson N.G."/>
            <person name="Wegrzyn J.L."/>
            <person name="Mcevoy S.L."/>
        </authorList>
    </citation>
    <scope>NUCLEOTIDE SEQUENCE</scope>
    <source>
        <strain evidence="2">91603</strain>
        <tissue evidence="2">Leaf</tissue>
    </source>
</reference>
<gene>
    <name evidence="2" type="ORF">LWI28_006391</name>
</gene>
<evidence type="ECO:0000256" key="1">
    <source>
        <dbReference type="SAM" id="Coils"/>
    </source>
</evidence>
<dbReference type="EMBL" id="JAJSOW010000107">
    <property type="protein sequence ID" value="KAI9156430.1"/>
    <property type="molecule type" value="Genomic_DNA"/>
</dbReference>
<proteinExistence type="predicted"/>
<feature type="coiled-coil region" evidence="1">
    <location>
        <begin position="1"/>
        <end position="35"/>
    </location>
</feature>
<evidence type="ECO:0000313" key="2">
    <source>
        <dbReference type="EMBL" id="KAI9156430.1"/>
    </source>
</evidence>
<keyword evidence="1" id="KW-0175">Coiled coil</keyword>
<comment type="caution">
    <text evidence="2">The sequence shown here is derived from an EMBL/GenBank/DDBJ whole genome shotgun (WGS) entry which is preliminary data.</text>
</comment>
<name>A0AAD5I8L4_ACENE</name>
<keyword evidence="3" id="KW-1185">Reference proteome</keyword>
<dbReference type="Proteomes" id="UP001064489">
    <property type="component" value="Chromosome 12"/>
</dbReference>